<protein>
    <recommendedName>
        <fullName evidence="1">DUF5753 domain-containing protein</fullName>
    </recommendedName>
</protein>
<organism evidence="2 3">
    <name type="scientific">Actinoalloteichus hoggarensis</name>
    <dbReference type="NCBI Taxonomy" id="1470176"/>
    <lineage>
        <taxon>Bacteria</taxon>
        <taxon>Bacillati</taxon>
        <taxon>Actinomycetota</taxon>
        <taxon>Actinomycetes</taxon>
        <taxon>Pseudonocardiales</taxon>
        <taxon>Pseudonocardiaceae</taxon>
        <taxon>Actinoalloteichus</taxon>
    </lineage>
</organism>
<evidence type="ECO:0000313" key="2">
    <source>
        <dbReference type="EMBL" id="ASO18325.1"/>
    </source>
</evidence>
<dbReference type="KEGG" id="ahg:AHOG_03335"/>
<dbReference type="InterPro" id="IPR043917">
    <property type="entry name" value="DUF5753"/>
</dbReference>
<evidence type="ECO:0000259" key="1">
    <source>
        <dbReference type="Pfam" id="PF19054"/>
    </source>
</evidence>
<proteinExistence type="predicted"/>
<dbReference type="EMBL" id="CP022521">
    <property type="protein sequence ID" value="ASO18325.1"/>
    <property type="molecule type" value="Genomic_DNA"/>
</dbReference>
<dbReference type="Proteomes" id="UP000204221">
    <property type="component" value="Chromosome"/>
</dbReference>
<dbReference type="Pfam" id="PF19054">
    <property type="entry name" value="DUF5753"/>
    <property type="match status" value="1"/>
</dbReference>
<reference evidence="2 3" key="1">
    <citation type="submission" date="2017-07" db="EMBL/GenBank/DDBJ databases">
        <title>Complete genome sequence of Actinoalloteichus hoggarensis DSM 45943, type strain of Actinoalloteichus hoggarensis.</title>
        <authorList>
            <person name="Ruckert C."/>
            <person name="Nouioui I."/>
            <person name="Willmese J."/>
            <person name="van Wezel G."/>
            <person name="Klenk H.-P."/>
            <person name="Kalinowski J."/>
            <person name="Zotchev S.B."/>
        </authorList>
    </citation>
    <scope>NUCLEOTIDE SEQUENCE [LARGE SCALE GENOMIC DNA]</scope>
    <source>
        <strain evidence="2 3">DSM 45943</strain>
    </source>
</reference>
<name>A0A221VXU2_9PSEU</name>
<gene>
    <name evidence="2" type="ORF">AHOG_03335</name>
</gene>
<feature type="domain" description="DUF5753" evidence="1">
    <location>
        <begin position="2"/>
        <end position="162"/>
    </location>
</feature>
<evidence type="ECO:0000313" key="3">
    <source>
        <dbReference type="Proteomes" id="UP000204221"/>
    </source>
</evidence>
<accession>A0A221VXU2</accession>
<dbReference type="AlphaFoldDB" id="A0A221VXU2"/>
<sequence length="171" mass="18866">MSPLLIPGLLQTSDYARSIIGAGGVPDNEVEMRVRVRLGRREILTRQDRPTELLAIIGEGALRRLVGGPTVLSEQLHALRRDAALPNVHIHVVPFTAGWSPDLEGLFDVLIFNDARDPIVHTENRRSSLFFHEPEDVEAYRTAVDIVMDAALSPEQSTGLITKIINGMESP</sequence>
<keyword evidence="3" id="KW-1185">Reference proteome</keyword>